<dbReference type="RefSeq" id="WP_126792317.1">
    <property type="nucleotide sequence ID" value="NZ_PIPI01000003.1"/>
</dbReference>
<keyword evidence="4" id="KW-1185">Reference proteome</keyword>
<name>A0A432VUV3_9GAMM</name>
<dbReference type="EMBL" id="PIPI01000003">
    <property type="protein sequence ID" value="RUO20252.1"/>
    <property type="molecule type" value="Genomic_DNA"/>
</dbReference>
<gene>
    <name evidence="3" type="ORF">CWE06_06400</name>
</gene>
<organism evidence="3 4">
    <name type="scientific">Aliidiomarina haloalkalitolerans</name>
    <dbReference type="NCBI Taxonomy" id="859059"/>
    <lineage>
        <taxon>Bacteria</taxon>
        <taxon>Pseudomonadati</taxon>
        <taxon>Pseudomonadota</taxon>
        <taxon>Gammaproteobacteria</taxon>
        <taxon>Alteromonadales</taxon>
        <taxon>Idiomarinaceae</taxon>
        <taxon>Aliidiomarina</taxon>
    </lineage>
</organism>
<proteinExistence type="predicted"/>
<dbReference type="AlphaFoldDB" id="A0A432VUV3"/>
<feature type="signal peptide" evidence="2">
    <location>
        <begin position="1"/>
        <end position="27"/>
    </location>
</feature>
<dbReference type="OrthoDB" id="4750212at2"/>
<keyword evidence="2" id="KW-0732">Signal</keyword>
<comment type="caution">
    <text evidence="3">The sequence shown here is derived from an EMBL/GenBank/DDBJ whole genome shotgun (WGS) entry which is preliminary data.</text>
</comment>
<reference evidence="3 4" key="1">
    <citation type="journal article" date="2011" name="Front. Microbiol.">
        <title>Genomic signatures of strain selection and enhancement in Bacillus atrophaeus var. globigii, a historical biowarfare simulant.</title>
        <authorList>
            <person name="Gibbons H.S."/>
            <person name="Broomall S.M."/>
            <person name="McNew L.A."/>
            <person name="Daligault H."/>
            <person name="Chapman C."/>
            <person name="Bruce D."/>
            <person name="Karavis M."/>
            <person name="Krepps M."/>
            <person name="McGregor P.A."/>
            <person name="Hong C."/>
            <person name="Park K.H."/>
            <person name="Akmal A."/>
            <person name="Feldman A."/>
            <person name="Lin J.S."/>
            <person name="Chang W.E."/>
            <person name="Higgs B.W."/>
            <person name="Demirev P."/>
            <person name="Lindquist J."/>
            <person name="Liem A."/>
            <person name="Fochler E."/>
            <person name="Read T.D."/>
            <person name="Tapia R."/>
            <person name="Johnson S."/>
            <person name="Bishop-Lilly K.A."/>
            <person name="Detter C."/>
            <person name="Han C."/>
            <person name="Sozhamannan S."/>
            <person name="Rosenzweig C.N."/>
            <person name="Skowronski E.W."/>
        </authorList>
    </citation>
    <scope>NUCLEOTIDE SEQUENCE [LARGE SCALE GENOMIC DNA]</scope>
    <source>
        <strain evidence="3 4">AK5</strain>
    </source>
</reference>
<feature type="compositionally biased region" description="Basic and acidic residues" evidence="1">
    <location>
        <begin position="99"/>
        <end position="170"/>
    </location>
</feature>
<feature type="chain" id="PRO_5019454336" evidence="2">
    <location>
        <begin position="28"/>
        <end position="242"/>
    </location>
</feature>
<feature type="compositionally biased region" description="Low complexity" evidence="1">
    <location>
        <begin position="75"/>
        <end position="91"/>
    </location>
</feature>
<protein>
    <submittedName>
        <fullName evidence="3">Uncharacterized protein</fullName>
    </submittedName>
</protein>
<evidence type="ECO:0000256" key="2">
    <source>
        <dbReference type="SAM" id="SignalP"/>
    </source>
</evidence>
<evidence type="ECO:0000256" key="1">
    <source>
        <dbReference type="SAM" id="MobiDB-lite"/>
    </source>
</evidence>
<evidence type="ECO:0000313" key="4">
    <source>
        <dbReference type="Proteomes" id="UP000288212"/>
    </source>
</evidence>
<sequence length="242" mass="26892">MKFFHYTALSLTALGLTALMSTSAAQAQGRPAANDNQNQSLANQLRVCAAITGSTERLQCFDSLAARLEGDDQTRGAAAASRGQARAAEARLQGIQQREAAHAERDARAAEREVREEERGSTGAAQRDEALRQAEARAAEAEARARAAEAREAQRRAEAEERQRREPPSEKTYYEVVDVWQNPAGLQRMRMDNGQVWMQLSSADRVQIREGQRYFIEPGRVGNSFFIGADGSNRRMRVQLQR</sequence>
<evidence type="ECO:0000313" key="3">
    <source>
        <dbReference type="EMBL" id="RUO20252.1"/>
    </source>
</evidence>
<dbReference type="Proteomes" id="UP000288212">
    <property type="component" value="Unassembled WGS sequence"/>
</dbReference>
<feature type="region of interest" description="Disordered" evidence="1">
    <location>
        <begin position="75"/>
        <end position="170"/>
    </location>
</feature>
<accession>A0A432VUV3</accession>